<evidence type="ECO:0000256" key="1">
    <source>
        <dbReference type="SAM" id="MobiDB-lite"/>
    </source>
</evidence>
<gene>
    <name evidence="2" type="ORF">XF10B_47700</name>
</gene>
<dbReference type="Gene3D" id="2.40.50.230">
    <property type="entry name" value="Gp5 N-terminal domain"/>
    <property type="match status" value="1"/>
</dbReference>
<name>A0A810CSB5_9BRAD</name>
<accession>A0A810CSB5</accession>
<feature type="region of interest" description="Disordered" evidence="1">
    <location>
        <begin position="279"/>
        <end position="313"/>
    </location>
</feature>
<dbReference type="EMBL" id="AP023099">
    <property type="protein sequence ID" value="BCE91972.1"/>
    <property type="molecule type" value="Genomic_DNA"/>
</dbReference>
<protein>
    <submittedName>
        <fullName evidence="2">Uncharacterized protein</fullName>
    </submittedName>
</protein>
<feature type="compositionally biased region" description="Gly residues" evidence="1">
    <location>
        <begin position="282"/>
        <end position="291"/>
    </location>
</feature>
<feature type="region of interest" description="Disordered" evidence="1">
    <location>
        <begin position="127"/>
        <end position="158"/>
    </location>
</feature>
<reference evidence="2" key="1">
    <citation type="submission" date="2020-05" db="EMBL/GenBank/DDBJ databases">
        <title>Complete genome sequence of Bradyrhizobium diazoefficiens XF10 isolated from soybean nodule.</title>
        <authorList>
            <person name="Noda R."/>
            <person name="Kakizaki K."/>
            <person name="Minamisawa K."/>
        </authorList>
    </citation>
    <scope>NUCLEOTIDE SEQUENCE</scope>
    <source>
        <strain evidence="2">XF10</strain>
    </source>
</reference>
<feature type="compositionally biased region" description="Gly residues" evidence="1">
    <location>
        <begin position="137"/>
        <end position="154"/>
    </location>
</feature>
<dbReference type="AlphaFoldDB" id="A0A810CSB5"/>
<evidence type="ECO:0000313" key="2">
    <source>
        <dbReference type="EMBL" id="BCE91972.1"/>
    </source>
</evidence>
<dbReference type="InterPro" id="IPR037026">
    <property type="entry name" value="Vgr_OB-fold_dom_sf"/>
</dbReference>
<sequence length="468" mass="50234">MRALHAMERRMQDLERKIQGKERLGKIVDVKFEKQRWYVKLNDGQDDTPSGSGGKRGDTVKSDWQPWKSFSHGTIKSSVPPKKGQYALLRGVNGMMELATAEPYHYGPETPSPHDKPDEVVHLVEDEEDQKNSQQGGSSGGAGGASTEGSGQQGGNDKYSTWQRVAKNLHHLIIQKKGANMDAMGDLGGLAGMAGLNGLDMSNFTSAIGNLGNMGGLANLNLANIGDFSQISSLINISNMSGFANLGQLAQLQGLTNLTSVGNIVQTVQTVLNGGSLQAPGGAAGADGQGAGQKQQASRKIPQVEEQGHSDTTQVLTDQEKIVKTVGDKKSYYRQDEDKVHLRYGEDGSKADVVMDKDQVKIQFKDKTAVIKWTENDLNVSFGEDKANIKLDGSAIALSQGKDKTKVTIQENYVEVKGASECSCGVDGRWVYINNGRVNLGVSGPKEAATNRVMTDAGPSQVVWAKIS</sequence>
<organism evidence="2">
    <name type="scientific">Bradyrhizobium diazoefficiens</name>
    <dbReference type="NCBI Taxonomy" id="1355477"/>
    <lineage>
        <taxon>Bacteria</taxon>
        <taxon>Pseudomonadati</taxon>
        <taxon>Pseudomonadota</taxon>
        <taxon>Alphaproteobacteria</taxon>
        <taxon>Hyphomicrobiales</taxon>
        <taxon>Nitrobacteraceae</taxon>
        <taxon>Bradyrhizobium</taxon>
    </lineage>
</organism>
<proteinExistence type="predicted"/>
<feature type="region of interest" description="Disordered" evidence="1">
    <location>
        <begin position="42"/>
        <end position="81"/>
    </location>
</feature>